<organism evidence="2 3">
    <name type="scientific">Cardiocondyla obscurior</name>
    <dbReference type="NCBI Taxonomy" id="286306"/>
    <lineage>
        <taxon>Eukaryota</taxon>
        <taxon>Metazoa</taxon>
        <taxon>Ecdysozoa</taxon>
        <taxon>Arthropoda</taxon>
        <taxon>Hexapoda</taxon>
        <taxon>Insecta</taxon>
        <taxon>Pterygota</taxon>
        <taxon>Neoptera</taxon>
        <taxon>Endopterygota</taxon>
        <taxon>Hymenoptera</taxon>
        <taxon>Apocrita</taxon>
        <taxon>Aculeata</taxon>
        <taxon>Formicoidea</taxon>
        <taxon>Formicidae</taxon>
        <taxon>Myrmicinae</taxon>
        <taxon>Cardiocondyla</taxon>
    </lineage>
</organism>
<feature type="compositionally biased region" description="Basic residues" evidence="1">
    <location>
        <begin position="143"/>
        <end position="157"/>
    </location>
</feature>
<evidence type="ECO:0000313" key="3">
    <source>
        <dbReference type="Proteomes" id="UP001430953"/>
    </source>
</evidence>
<comment type="caution">
    <text evidence="2">The sequence shown here is derived from an EMBL/GenBank/DDBJ whole genome shotgun (WGS) entry which is preliminary data.</text>
</comment>
<feature type="region of interest" description="Disordered" evidence="1">
    <location>
        <begin position="1"/>
        <end position="25"/>
    </location>
</feature>
<protein>
    <submittedName>
        <fullName evidence="2">Uncharacterized protein</fullName>
    </submittedName>
</protein>
<name>A0AAW2GVJ2_9HYME</name>
<keyword evidence="3" id="KW-1185">Reference proteome</keyword>
<feature type="compositionally biased region" description="Basic and acidic residues" evidence="1">
    <location>
        <begin position="1"/>
        <end position="10"/>
    </location>
</feature>
<dbReference type="AlphaFoldDB" id="A0AAW2GVJ2"/>
<proteinExistence type="predicted"/>
<dbReference type="EMBL" id="JADYXP020000002">
    <property type="protein sequence ID" value="KAL0131193.1"/>
    <property type="molecule type" value="Genomic_DNA"/>
</dbReference>
<feature type="compositionally biased region" description="Basic and acidic residues" evidence="1">
    <location>
        <begin position="125"/>
        <end position="142"/>
    </location>
</feature>
<gene>
    <name evidence="2" type="ORF">PUN28_002628</name>
</gene>
<evidence type="ECO:0000256" key="1">
    <source>
        <dbReference type="SAM" id="MobiDB-lite"/>
    </source>
</evidence>
<reference evidence="2 3" key="1">
    <citation type="submission" date="2023-03" db="EMBL/GenBank/DDBJ databases">
        <title>High recombination rates correlate with genetic variation in Cardiocondyla obscurior ants.</title>
        <authorList>
            <person name="Errbii M."/>
        </authorList>
    </citation>
    <scope>NUCLEOTIDE SEQUENCE [LARGE SCALE GENOMIC DNA]</scope>
    <source>
        <strain evidence="2">Alpha-2009</strain>
        <tissue evidence="2">Whole body</tissue>
    </source>
</reference>
<sequence length="157" mass="18357">MPGGCWRRDTASTSPPRPGPSFLNELSENTSGRLLLSATESTMRMNRARACPSFNILSQCARVTRKHPKCQICRCPRGVCSPVAAKTRSQIDRRHRGWRNSAWHKAHTLQLRGIHCSRLKLKIQEKKRERERERKKVKEEKKKKTFPRTSRKKRIHY</sequence>
<evidence type="ECO:0000313" key="2">
    <source>
        <dbReference type="EMBL" id="KAL0131193.1"/>
    </source>
</evidence>
<feature type="region of interest" description="Disordered" evidence="1">
    <location>
        <begin position="125"/>
        <end position="157"/>
    </location>
</feature>
<accession>A0AAW2GVJ2</accession>
<dbReference type="Proteomes" id="UP001430953">
    <property type="component" value="Unassembled WGS sequence"/>
</dbReference>